<gene>
    <name evidence="1" type="ORF">Y013_12380</name>
</gene>
<dbReference type="AlphaFoldDB" id="V9XQV0"/>
<sequence length="85" mass="9366">MSFIAQFPSAAAARVLGERAWARLQRPILRNASRRLDAVPPEDAANVVRAVSHCPIYLTRLLAGLRDGPLTDLHRAKYLTTAGSW</sequence>
<evidence type="ECO:0000313" key="1">
    <source>
        <dbReference type="EMBL" id="AHD23747.1"/>
    </source>
</evidence>
<protein>
    <submittedName>
        <fullName evidence="1">Uncharacterized protein</fullName>
    </submittedName>
</protein>
<dbReference type="PATRIC" id="fig|1435356.3.peg.2489"/>
<proteinExistence type="predicted"/>
<dbReference type="HOGENOM" id="CLU_2510535_0_0_11"/>
<dbReference type="EMBL" id="CP006996">
    <property type="protein sequence ID" value="AHD23747.1"/>
    <property type="molecule type" value="Genomic_DNA"/>
</dbReference>
<organism evidence="1 2">
    <name type="scientific">Rhodococcus pyridinivorans SB3094</name>
    <dbReference type="NCBI Taxonomy" id="1435356"/>
    <lineage>
        <taxon>Bacteria</taxon>
        <taxon>Bacillati</taxon>
        <taxon>Actinomycetota</taxon>
        <taxon>Actinomycetes</taxon>
        <taxon>Mycobacteriales</taxon>
        <taxon>Nocardiaceae</taxon>
        <taxon>Rhodococcus</taxon>
    </lineage>
</organism>
<dbReference type="KEGG" id="rpy:Y013_12380"/>
<name>V9XQV0_9NOCA</name>
<accession>V9XQV0</accession>
<evidence type="ECO:0000313" key="2">
    <source>
        <dbReference type="Proteomes" id="UP000018781"/>
    </source>
</evidence>
<reference evidence="1 2" key="1">
    <citation type="journal article" date="2014" name="Genome Announc.">
        <title>Complete Genome of Rhodococcus pyridinivorans SB3094, a Methyl-Ethyl-Ketone-Degrading Bacterium Used for Bioaugmentation.</title>
        <authorList>
            <person name="Dueholm M.S."/>
            <person name="Albertsen M."/>
            <person name="D'Imperio S."/>
            <person name="Tale V.P."/>
            <person name="Lewis D."/>
            <person name="Nielsen P.H."/>
            <person name="Nielsen J.L."/>
        </authorList>
    </citation>
    <scope>NUCLEOTIDE SEQUENCE [LARGE SCALE GENOMIC DNA]</scope>
    <source>
        <strain evidence="1 2">SB3094</strain>
    </source>
</reference>
<dbReference type="Proteomes" id="UP000018781">
    <property type="component" value="Chromosome"/>
</dbReference>